<dbReference type="PANTHER" id="PTHR13798">
    <property type="entry name" value="RNA BINDING MOTIF RBM PROTEIN -RELATED"/>
    <property type="match status" value="1"/>
</dbReference>
<evidence type="ECO:0000256" key="2">
    <source>
        <dbReference type="ARBA" id="ARBA00022884"/>
    </source>
</evidence>
<dbReference type="AlphaFoldDB" id="A0A194PV03"/>
<evidence type="ECO:0000313" key="7">
    <source>
        <dbReference type="EMBL" id="KPI96818.1"/>
    </source>
</evidence>
<dbReference type="GeneID" id="106124147"/>
<evidence type="ECO:0000313" key="8">
    <source>
        <dbReference type="Proteomes" id="UP000053268"/>
    </source>
</evidence>
<dbReference type="Proteomes" id="UP000053268">
    <property type="component" value="Unassembled WGS sequence"/>
</dbReference>
<dbReference type="Proteomes" id="UP000694872">
    <property type="component" value="Unplaced"/>
</dbReference>
<dbReference type="SMART" id="SM00360">
    <property type="entry name" value="RRM"/>
    <property type="match status" value="1"/>
</dbReference>
<dbReference type="PANTHER" id="PTHR13798:SF11">
    <property type="entry name" value="RNA-BINDING PROTEIN 7-RELATED"/>
    <property type="match status" value="1"/>
</dbReference>
<comment type="subcellular location">
    <subcellularLocation>
        <location evidence="1">Nucleus</location>
        <location evidence="1">Nucleoplasm</location>
    </subcellularLocation>
</comment>
<feature type="region of interest" description="Disordered" evidence="5">
    <location>
        <begin position="152"/>
        <end position="206"/>
    </location>
</feature>
<gene>
    <name evidence="9" type="primary">LOC106124147</name>
    <name evidence="7" type="ORF">RR46_04943</name>
</gene>
<feature type="compositionally biased region" description="Basic residues" evidence="5">
    <location>
        <begin position="191"/>
        <end position="206"/>
    </location>
</feature>
<evidence type="ECO:0000313" key="9">
    <source>
        <dbReference type="RefSeq" id="XP_013176073.1"/>
    </source>
</evidence>
<dbReference type="RefSeq" id="XP_013176073.1">
    <property type="nucleotide sequence ID" value="XM_013320619.1"/>
</dbReference>
<dbReference type="Gene3D" id="3.30.70.330">
    <property type="match status" value="1"/>
</dbReference>
<name>A0A194PV03_PAPXU</name>
<evidence type="ECO:0000256" key="5">
    <source>
        <dbReference type="SAM" id="MobiDB-lite"/>
    </source>
</evidence>
<dbReference type="Pfam" id="PF00076">
    <property type="entry name" value="RRM_1"/>
    <property type="match status" value="1"/>
</dbReference>
<dbReference type="STRING" id="66420.A0A194PV03"/>
<dbReference type="InterPro" id="IPR000504">
    <property type="entry name" value="RRM_dom"/>
</dbReference>
<dbReference type="GO" id="GO:0000381">
    <property type="term" value="P:regulation of alternative mRNA splicing, via spliceosome"/>
    <property type="evidence" value="ECO:0007669"/>
    <property type="project" value="TreeGrafter"/>
</dbReference>
<evidence type="ECO:0000256" key="1">
    <source>
        <dbReference type="ARBA" id="ARBA00004642"/>
    </source>
</evidence>
<proteinExistence type="predicted"/>
<sequence>MIEEDNKTLWCGNLSEQVTEELLYELFLQAGPLEKVRIPRERDGRQKNFAFITYCHEVSVPYALQLFRGTALFHRTLSLQSRGRVVPLPPPIRSYGLEPTIDFMYQHNIANQFTHMTERLMDEAQHMIQYPVQRNDYNDKLTIASLQGNWSHRHHPYHSKDKSHKKDVFQPKDKHNDNYKSRGKQNNNRWRDRRNNKKNSGYHRRD</sequence>
<dbReference type="InterPro" id="IPR052285">
    <property type="entry name" value="NEXT_complex_subunit"/>
</dbReference>
<dbReference type="CDD" id="cd12336">
    <property type="entry name" value="RRM_RBM7_like"/>
    <property type="match status" value="1"/>
</dbReference>
<dbReference type="InterPro" id="IPR035979">
    <property type="entry name" value="RBD_domain_sf"/>
</dbReference>
<evidence type="ECO:0000259" key="6">
    <source>
        <dbReference type="PROSITE" id="PS50102"/>
    </source>
</evidence>
<reference evidence="9" key="2">
    <citation type="submission" date="2025-04" db="UniProtKB">
        <authorList>
            <consortium name="RefSeq"/>
        </authorList>
    </citation>
    <scope>IDENTIFICATION</scope>
</reference>
<reference evidence="7 8" key="1">
    <citation type="journal article" date="2015" name="Nat. Commun.">
        <title>Outbred genome sequencing and CRISPR/Cas9 gene editing in butterflies.</title>
        <authorList>
            <person name="Li X."/>
            <person name="Fan D."/>
            <person name="Zhang W."/>
            <person name="Liu G."/>
            <person name="Zhang L."/>
            <person name="Zhao L."/>
            <person name="Fang X."/>
            <person name="Chen L."/>
            <person name="Dong Y."/>
            <person name="Chen Y."/>
            <person name="Ding Y."/>
            <person name="Zhao R."/>
            <person name="Feng M."/>
            <person name="Zhu Y."/>
            <person name="Feng Y."/>
            <person name="Jiang X."/>
            <person name="Zhu D."/>
            <person name="Xiang H."/>
            <person name="Feng X."/>
            <person name="Li S."/>
            <person name="Wang J."/>
            <person name="Zhang G."/>
            <person name="Kronforst M.R."/>
            <person name="Wang W."/>
        </authorList>
    </citation>
    <scope>NUCLEOTIDE SEQUENCE [LARGE SCALE GENOMIC DNA]</scope>
    <source>
        <strain evidence="7">Ya'a_city_454_Px</strain>
        <tissue evidence="7">Whole body</tissue>
    </source>
</reference>
<keyword evidence="3" id="KW-0539">Nucleus</keyword>
<feature type="compositionally biased region" description="Basic and acidic residues" evidence="5">
    <location>
        <begin position="158"/>
        <end position="180"/>
    </location>
</feature>
<dbReference type="GO" id="GO:0003727">
    <property type="term" value="F:single-stranded RNA binding"/>
    <property type="evidence" value="ECO:0007669"/>
    <property type="project" value="TreeGrafter"/>
</dbReference>
<dbReference type="SUPFAM" id="SSF54928">
    <property type="entry name" value="RNA-binding domain, RBD"/>
    <property type="match status" value="1"/>
</dbReference>
<evidence type="ECO:0000256" key="4">
    <source>
        <dbReference type="PROSITE-ProRule" id="PRU00176"/>
    </source>
</evidence>
<organism evidence="7 8">
    <name type="scientific">Papilio xuthus</name>
    <name type="common">Asian swallowtail butterfly</name>
    <dbReference type="NCBI Taxonomy" id="66420"/>
    <lineage>
        <taxon>Eukaryota</taxon>
        <taxon>Metazoa</taxon>
        <taxon>Ecdysozoa</taxon>
        <taxon>Arthropoda</taxon>
        <taxon>Hexapoda</taxon>
        <taxon>Insecta</taxon>
        <taxon>Pterygota</taxon>
        <taxon>Neoptera</taxon>
        <taxon>Endopterygota</taxon>
        <taxon>Lepidoptera</taxon>
        <taxon>Glossata</taxon>
        <taxon>Ditrysia</taxon>
        <taxon>Papilionoidea</taxon>
        <taxon>Papilionidae</taxon>
        <taxon>Papilioninae</taxon>
        <taxon>Papilio</taxon>
    </lineage>
</organism>
<keyword evidence="2 4" id="KW-0694">RNA-binding</keyword>
<protein>
    <submittedName>
        <fullName evidence="7 9">RNA-binding protein 7</fullName>
    </submittedName>
</protein>
<dbReference type="EMBL" id="KQ459592">
    <property type="protein sequence ID" value="KPI96818.1"/>
    <property type="molecule type" value="Genomic_DNA"/>
</dbReference>
<dbReference type="KEGG" id="pxu:106124147"/>
<dbReference type="OrthoDB" id="407442at2759"/>
<evidence type="ECO:0000256" key="3">
    <source>
        <dbReference type="ARBA" id="ARBA00023242"/>
    </source>
</evidence>
<dbReference type="GO" id="GO:0005654">
    <property type="term" value="C:nucleoplasm"/>
    <property type="evidence" value="ECO:0007669"/>
    <property type="project" value="UniProtKB-SubCell"/>
</dbReference>
<accession>A0A194PV03</accession>
<feature type="domain" description="RRM" evidence="6">
    <location>
        <begin position="7"/>
        <end position="84"/>
    </location>
</feature>
<keyword evidence="8" id="KW-1185">Reference proteome</keyword>
<dbReference type="InterPro" id="IPR012677">
    <property type="entry name" value="Nucleotide-bd_a/b_plait_sf"/>
</dbReference>
<dbReference type="PROSITE" id="PS50102">
    <property type="entry name" value="RRM"/>
    <property type="match status" value="1"/>
</dbReference>